<accession>A0A4R2TCK7</accession>
<protein>
    <submittedName>
        <fullName evidence="2">Uncharacterized protein</fullName>
    </submittedName>
</protein>
<dbReference type="Proteomes" id="UP000295504">
    <property type="component" value="Unassembled WGS sequence"/>
</dbReference>
<keyword evidence="1" id="KW-0812">Transmembrane</keyword>
<name>A0A4R2TCK7_9FIRM</name>
<evidence type="ECO:0000313" key="2">
    <source>
        <dbReference type="EMBL" id="TCP94828.1"/>
    </source>
</evidence>
<dbReference type="OrthoDB" id="9938219at2"/>
<organism evidence="2 3">
    <name type="scientific">Serpentinicella alkaliphila</name>
    <dbReference type="NCBI Taxonomy" id="1734049"/>
    <lineage>
        <taxon>Bacteria</taxon>
        <taxon>Bacillati</taxon>
        <taxon>Bacillota</taxon>
        <taxon>Clostridia</taxon>
        <taxon>Peptostreptococcales</taxon>
        <taxon>Natronincolaceae</taxon>
        <taxon>Serpentinicella</taxon>
    </lineage>
</organism>
<sequence>MNNQYEIYFYHKAHGYNSLDIFIDGQLVDNKKGKYTWRGSDGKHQIRITQVKMHQSKWYWITSPVFFLLGVLAYDLEGFDDKTPFYAVYEANILVDKDMIVKVSLKDINKHKGESKEGYEYKIKVDFPEEANIEVTKEEFVATKKERVKWFLTHAALLSVVFSFVMFIGVGVGISSLKTDGEIFVAMLSLLISAGVMVGWIFIIYKMYRYSQGKY</sequence>
<dbReference type="EMBL" id="SLYC01000071">
    <property type="protein sequence ID" value="TCP94828.1"/>
    <property type="molecule type" value="Genomic_DNA"/>
</dbReference>
<reference evidence="2 3" key="1">
    <citation type="submission" date="2019-03" db="EMBL/GenBank/DDBJ databases">
        <title>Genomic Encyclopedia of Type Strains, Phase IV (KMG-IV): sequencing the most valuable type-strain genomes for metagenomic binning, comparative biology and taxonomic classification.</title>
        <authorList>
            <person name="Goeker M."/>
        </authorList>
    </citation>
    <scope>NUCLEOTIDE SEQUENCE [LARGE SCALE GENOMIC DNA]</scope>
    <source>
        <strain evidence="2 3">DSM 100013</strain>
    </source>
</reference>
<proteinExistence type="predicted"/>
<feature type="transmembrane region" description="Helical" evidence="1">
    <location>
        <begin position="155"/>
        <end position="177"/>
    </location>
</feature>
<keyword evidence="1" id="KW-0472">Membrane</keyword>
<gene>
    <name evidence="2" type="ORF">EDD79_10716</name>
</gene>
<dbReference type="RefSeq" id="WP_132849805.1">
    <property type="nucleotide sequence ID" value="NZ_CP058648.1"/>
</dbReference>
<evidence type="ECO:0000256" key="1">
    <source>
        <dbReference type="SAM" id="Phobius"/>
    </source>
</evidence>
<comment type="caution">
    <text evidence="2">The sequence shown here is derived from an EMBL/GenBank/DDBJ whole genome shotgun (WGS) entry which is preliminary data.</text>
</comment>
<keyword evidence="3" id="KW-1185">Reference proteome</keyword>
<dbReference type="AlphaFoldDB" id="A0A4R2TCK7"/>
<keyword evidence="1" id="KW-1133">Transmembrane helix</keyword>
<evidence type="ECO:0000313" key="3">
    <source>
        <dbReference type="Proteomes" id="UP000295504"/>
    </source>
</evidence>
<feature type="transmembrane region" description="Helical" evidence="1">
    <location>
        <begin position="183"/>
        <end position="205"/>
    </location>
</feature>